<keyword evidence="2" id="KW-0472">Membrane</keyword>
<keyword evidence="4" id="KW-1185">Reference proteome</keyword>
<evidence type="ECO:0000256" key="1">
    <source>
        <dbReference type="SAM" id="MobiDB-lite"/>
    </source>
</evidence>
<evidence type="ECO:0000256" key="2">
    <source>
        <dbReference type="SAM" id="Phobius"/>
    </source>
</evidence>
<dbReference type="EMBL" id="JAWWNJ010000054">
    <property type="protein sequence ID" value="KAK7015227.1"/>
    <property type="molecule type" value="Genomic_DNA"/>
</dbReference>
<comment type="caution">
    <text evidence="3">The sequence shown here is derived from an EMBL/GenBank/DDBJ whole genome shotgun (WGS) entry which is preliminary data.</text>
</comment>
<keyword evidence="2" id="KW-0812">Transmembrane</keyword>
<gene>
    <name evidence="3" type="ORF">R3P38DRAFT_3570504</name>
</gene>
<evidence type="ECO:0000313" key="4">
    <source>
        <dbReference type="Proteomes" id="UP001362999"/>
    </source>
</evidence>
<keyword evidence="2" id="KW-1133">Transmembrane helix</keyword>
<feature type="region of interest" description="Disordered" evidence="1">
    <location>
        <begin position="386"/>
        <end position="406"/>
    </location>
</feature>
<proteinExistence type="predicted"/>
<evidence type="ECO:0000313" key="3">
    <source>
        <dbReference type="EMBL" id="KAK7015227.1"/>
    </source>
</evidence>
<feature type="transmembrane region" description="Helical" evidence="2">
    <location>
        <begin position="25"/>
        <end position="46"/>
    </location>
</feature>
<dbReference type="AlphaFoldDB" id="A0AAW0APF1"/>
<feature type="transmembrane region" description="Helical" evidence="2">
    <location>
        <begin position="58"/>
        <end position="78"/>
    </location>
</feature>
<reference evidence="3 4" key="1">
    <citation type="journal article" date="2024" name="J Genomics">
        <title>Draft genome sequencing and assembly of Favolaschia claudopus CIRM-BRFM 2984 isolated from oak limbs.</title>
        <authorList>
            <person name="Navarro D."/>
            <person name="Drula E."/>
            <person name="Chaduli D."/>
            <person name="Cazenave R."/>
            <person name="Ahrendt S."/>
            <person name="Wang J."/>
            <person name="Lipzen A."/>
            <person name="Daum C."/>
            <person name="Barry K."/>
            <person name="Grigoriev I.V."/>
            <person name="Favel A."/>
            <person name="Rosso M.N."/>
            <person name="Martin F."/>
        </authorList>
    </citation>
    <scope>NUCLEOTIDE SEQUENCE [LARGE SCALE GENOMIC DNA]</scope>
    <source>
        <strain evidence="3 4">CIRM-BRFM 2984</strain>
    </source>
</reference>
<dbReference type="Proteomes" id="UP001362999">
    <property type="component" value="Unassembled WGS sequence"/>
</dbReference>
<sequence>MSLPSTICKKLPPSSTTRHACRSTLLFRFFLNLSLAFILGCISAHFLSTGNAIDLTYYLTYFSALYNIIIAVLGHFLIPADINMRRKDQRMEAVDMAEFRSEAFSSLYLIGTVIGRIWSNHATRDTFILVWKGIFETIETITGKKLNFKAFSPTSNLLGAIGDSEGAQAQGLADVVILRQMNCDNPVMHFDDILKLIWKTCLVHFTRGVLGLRDHITDEVLQYLLSFPYLNTSEDIQEYYTFCADSRNAKVQGRLSLAPCLPQSLSFWDLTPNDTNPIEGSHAEDNQIKPTNRPLLEAILLAKEQDAQTARIVDEMISSGVLQNPNNSLQARFKMKAQRQARALKKKRAAESELITRKESRNLRDKIKAKEQENEDLRKQIAMLTQASGSRLPSTPKQSLPVASSSKIRLSPSNAIINVDEMLGSPPTSFRDLSDDELDYAAALNSDVMSPIFKKMARDYSMPGVDDESN</sequence>
<evidence type="ECO:0008006" key="5">
    <source>
        <dbReference type="Google" id="ProtNLM"/>
    </source>
</evidence>
<feature type="transmembrane region" description="Helical" evidence="2">
    <location>
        <begin position="99"/>
        <end position="118"/>
    </location>
</feature>
<organism evidence="3 4">
    <name type="scientific">Favolaschia claudopus</name>
    <dbReference type="NCBI Taxonomy" id="2862362"/>
    <lineage>
        <taxon>Eukaryota</taxon>
        <taxon>Fungi</taxon>
        <taxon>Dikarya</taxon>
        <taxon>Basidiomycota</taxon>
        <taxon>Agaricomycotina</taxon>
        <taxon>Agaricomycetes</taxon>
        <taxon>Agaricomycetidae</taxon>
        <taxon>Agaricales</taxon>
        <taxon>Marasmiineae</taxon>
        <taxon>Mycenaceae</taxon>
        <taxon>Favolaschia</taxon>
    </lineage>
</organism>
<name>A0AAW0APF1_9AGAR</name>
<protein>
    <recommendedName>
        <fullName evidence="5">BZIP domain-containing protein</fullName>
    </recommendedName>
</protein>
<accession>A0AAW0APF1</accession>